<dbReference type="SUPFAM" id="SSF52833">
    <property type="entry name" value="Thioredoxin-like"/>
    <property type="match status" value="1"/>
</dbReference>
<dbReference type="InterPro" id="IPR036249">
    <property type="entry name" value="Thioredoxin-like_sf"/>
</dbReference>
<dbReference type="OrthoDB" id="2121326at2759"/>
<feature type="domain" description="Thioredoxin" evidence="2">
    <location>
        <begin position="75"/>
        <end position="208"/>
    </location>
</feature>
<feature type="region of interest" description="Disordered" evidence="1">
    <location>
        <begin position="214"/>
        <end position="242"/>
    </location>
</feature>
<name>A0A835XWX6_9CHLO</name>
<evidence type="ECO:0000313" key="3">
    <source>
        <dbReference type="EMBL" id="KAG2491324.1"/>
    </source>
</evidence>
<dbReference type="GO" id="GO:0009535">
    <property type="term" value="C:chloroplast thylakoid membrane"/>
    <property type="evidence" value="ECO:0007669"/>
    <property type="project" value="TreeGrafter"/>
</dbReference>
<organism evidence="3 4">
    <name type="scientific">Edaphochlamys debaryana</name>
    <dbReference type="NCBI Taxonomy" id="47281"/>
    <lineage>
        <taxon>Eukaryota</taxon>
        <taxon>Viridiplantae</taxon>
        <taxon>Chlorophyta</taxon>
        <taxon>core chlorophytes</taxon>
        <taxon>Chlorophyceae</taxon>
        <taxon>CS clade</taxon>
        <taxon>Chlamydomonadales</taxon>
        <taxon>Chlamydomonadales incertae sedis</taxon>
        <taxon>Edaphochlamys</taxon>
    </lineage>
</organism>
<evidence type="ECO:0000256" key="1">
    <source>
        <dbReference type="SAM" id="MobiDB-lite"/>
    </source>
</evidence>
<dbReference type="InterPro" id="IPR044241">
    <property type="entry name" value="TxlA/HCF164"/>
</dbReference>
<dbReference type="Gene3D" id="3.40.30.10">
    <property type="entry name" value="Glutaredoxin"/>
    <property type="match status" value="1"/>
</dbReference>
<comment type="caution">
    <text evidence="3">The sequence shown here is derived from an EMBL/GenBank/DDBJ whole genome shotgun (WGS) entry which is preliminary data.</text>
</comment>
<dbReference type="Proteomes" id="UP000612055">
    <property type="component" value="Unassembled WGS sequence"/>
</dbReference>
<accession>A0A835XWX6</accession>
<sequence length="242" mass="25288">MCALAMQLSRCRPGAVASRSTRHARRAVVVRAERQEVKVVETVVDAEAPAQLADPVVAASPAIVAPAQSGGNAGLAAGAVAAAVLLFAATRLGGGPAPTLATLEQMSTPLDVALVNGKPTLVEFYANWCEVCRELAPMEYELEKRYQGKVNFVMLNVDNANWAPEAAEFGVRGVPHFVFFDAQGEPVTAAVGRVPREILDGNLQALTRGSELPYTGARGTVSEAPAPGSAPAPRQAAPRDHA</sequence>
<keyword evidence="4" id="KW-1185">Reference proteome</keyword>
<dbReference type="InterPro" id="IPR013766">
    <property type="entry name" value="Thioredoxin_domain"/>
</dbReference>
<dbReference type="PANTHER" id="PTHR47353:SF1">
    <property type="entry name" value="THIOREDOXIN-LIKE PROTEIN HCF164, CHLOROPLASTIC"/>
    <property type="match status" value="1"/>
</dbReference>
<proteinExistence type="predicted"/>
<dbReference type="GO" id="GO:0010190">
    <property type="term" value="P:cytochrome b6f complex assembly"/>
    <property type="evidence" value="ECO:0007669"/>
    <property type="project" value="TreeGrafter"/>
</dbReference>
<dbReference type="PROSITE" id="PS51352">
    <property type="entry name" value="THIOREDOXIN_2"/>
    <property type="match status" value="1"/>
</dbReference>
<dbReference type="AlphaFoldDB" id="A0A835XWX6"/>
<dbReference type="GO" id="GO:0016671">
    <property type="term" value="F:oxidoreductase activity, acting on a sulfur group of donors, disulfide as acceptor"/>
    <property type="evidence" value="ECO:0007669"/>
    <property type="project" value="TreeGrafter"/>
</dbReference>
<evidence type="ECO:0000313" key="4">
    <source>
        <dbReference type="Proteomes" id="UP000612055"/>
    </source>
</evidence>
<dbReference type="EMBL" id="JAEHOE010000054">
    <property type="protein sequence ID" value="KAG2491324.1"/>
    <property type="molecule type" value="Genomic_DNA"/>
</dbReference>
<gene>
    <name evidence="3" type="ORF">HYH03_010329</name>
</gene>
<dbReference type="FunFam" id="3.40.30.10:FF:000423">
    <property type="entry name" value="Thiol:disulfide interchange protein"/>
    <property type="match status" value="1"/>
</dbReference>
<dbReference type="PANTHER" id="PTHR47353">
    <property type="entry name" value="THIOREDOXIN-LIKE PROTEIN HCF164, CHLOROPLASTIC"/>
    <property type="match status" value="1"/>
</dbReference>
<dbReference type="Pfam" id="PF00085">
    <property type="entry name" value="Thioredoxin"/>
    <property type="match status" value="1"/>
</dbReference>
<protein>
    <recommendedName>
        <fullName evidence="2">Thioredoxin domain-containing protein</fullName>
    </recommendedName>
</protein>
<feature type="compositionally biased region" description="Low complexity" evidence="1">
    <location>
        <begin position="224"/>
        <end position="236"/>
    </location>
</feature>
<evidence type="ECO:0000259" key="2">
    <source>
        <dbReference type="PROSITE" id="PS51352"/>
    </source>
</evidence>
<reference evidence="3" key="1">
    <citation type="journal article" date="2020" name="bioRxiv">
        <title>Comparative genomics of Chlamydomonas.</title>
        <authorList>
            <person name="Craig R.J."/>
            <person name="Hasan A.R."/>
            <person name="Ness R.W."/>
            <person name="Keightley P.D."/>
        </authorList>
    </citation>
    <scope>NUCLEOTIDE SEQUENCE</scope>
    <source>
        <strain evidence="3">CCAP 11/70</strain>
    </source>
</reference>